<keyword evidence="1" id="KW-1133">Transmembrane helix</keyword>
<gene>
    <name evidence="2" type="ORF">ENP55_01195</name>
</gene>
<name>A0A7C2FYK0_9CREN</name>
<comment type="caution">
    <text evidence="2">The sequence shown here is derived from an EMBL/GenBank/DDBJ whole genome shotgun (WGS) entry which is preliminary data.</text>
</comment>
<reference evidence="2" key="1">
    <citation type="journal article" date="2020" name="mSystems">
        <title>Genome- and Community-Level Interaction Insights into Carbon Utilization and Element Cycling Functions of Hydrothermarchaeota in Hydrothermal Sediment.</title>
        <authorList>
            <person name="Zhou Z."/>
            <person name="Liu Y."/>
            <person name="Xu W."/>
            <person name="Pan J."/>
            <person name="Luo Z.H."/>
            <person name="Li M."/>
        </authorList>
    </citation>
    <scope>NUCLEOTIDE SEQUENCE [LARGE SCALE GENOMIC DNA]</scope>
    <source>
        <strain evidence="2">SpSt-23</strain>
    </source>
</reference>
<keyword evidence="1" id="KW-0812">Transmembrane</keyword>
<dbReference type="EMBL" id="DSJT01000004">
    <property type="protein sequence ID" value="HEF86926.1"/>
    <property type="molecule type" value="Genomic_DNA"/>
</dbReference>
<proteinExistence type="predicted"/>
<evidence type="ECO:0000313" key="2">
    <source>
        <dbReference type="EMBL" id="HEF86926.1"/>
    </source>
</evidence>
<dbReference type="AlphaFoldDB" id="A0A7C2FYK0"/>
<sequence>MDVDLMSAKICFTILTLLILALASTANAQTVEPVYGPGDFFNYEYTITLSRSSQFCTVKVFLTVRVESVSYPFVKYSIGDYRRISLTGDCEAFGLTLNIVENSFRDDKGVDRLDAEPSSSYIGFFANPSYTGEFVESYQASTGFSNVSAKYVNGVLTRYVERTETLFFNSVSMLELLSTSVYYRVNPTIVPMGSAAATVGFTLGLLAIASVRKSRSSLKAERIFLIP</sequence>
<evidence type="ECO:0000256" key="1">
    <source>
        <dbReference type="SAM" id="Phobius"/>
    </source>
</evidence>
<feature type="transmembrane region" description="Helical" evidence="1">
    <location>
        <begin position="189"/>
        <end position="209"/>
    </location>
</feature>
<protein>
    <submittedName>
        <fullName evidence="2">Uncharacterized protein</fullName>
    </submittedName>
</protein>
<keyword evidence="1" id="KW-0472">Membrane</keyword>
<organism evidence="2">
    <name type="scientific">Thermosphaera aggregans</name>
    <dbReference type="NCBI Taxonomy" id="54254"/>
    <lineage>
        <taxon>Archaea</taxon>
        <taxon>Thermoproteota</taxon>
        <taxon>Thermoprotei</taxon>
        <taxon>Desulfurococcales</taxon>
        <taxon>Desulfurococcaceae</taxon>
        <taxon>Thermosphaera</taxon>
    </lineage>
</organism>
<accession>A0A7C2FYK0</accession>